<dbReference type="InterPro" id="IPR002372">
    <property type="entry name" value="PQQ_rpt_dom"/>
</dbReference>
<reference evidence="3" key="1">
    <citation type="journal article" date="2019" name="Int. J. Syst. Evol. Microbiol.">
        <title>The Global Catalogue of Microorganisms (GCM) 10K type strain sequencing project: providing services to taxonomists for standard genome sequencing and annotation.</title>
        <authorList>
            <consortium name="The Broad Institute Genomics Platform"/>
            <consortium name="The Broad Institute Genome Sequencing Center for Infectious Disease"/>
            <person name="Wu L."/>
            <person name="Ma J."/>
        </authorList>
    </citation>
    <scope>NUCLEOTIDE SEQUENCE [LARGE SCALE GENOMIC DNA]</scope>
    <source>
        <strain evidence="3">JCM 32148</strain>
    </source>
</reference>
<gene>
    <name evidence="2" type="ORF">ACFQZ8_04850</name>
</gene>
<feature type="domain" description="Pyrrolo-quinoline quinone repeat" evidence="1">
    <location>
        <begin position="21"/>
        <end position="123"/>
    </location>
</feature>
<dbReference type="Pfam" id="PF13360">
    <property type="entry name" value="PQQ_2"/>
    <property type="match status" value="1"/>
</dbReference>
<comment type="caution">
    <text evidence="2">The sequence shown here is derived from an EMBL/GenBank/DDBJ whole genome shotgun (WGS) entry which is preliminary data.</text>
</comment>
<dbReference type="SUPFAM" id="SSF50998">
    <property type="entry name" value="Quinoprotein alcohol dehydrogenase-like"/>
    <property type="match status" value="1"/>
</dbReference>
<protein>
    <submittedName>
        <fullName evidence="2">PQQ-binding-like beta-propeller repeat protein</fullName>
    </submittedName>
</protein>
<evidence type="ECO:0000313" key="2">
    <source>
        <dbReference type="EMBL" id="MFD0783249.1"/>
    </source>
</evidence>
<organism evidence="2 3">
    <name type="scientific">Micromonospora azadirachtae</name>
    <dbReference type="NCBI Taxonomy" id="1970735"/>
    <lineage>
        <taxon>Bacteria</taxon>
        <taxon>Bacillati</taxon>
        <taxon>Actinomycetota</taxon>
        <taxon>Actinomycetes</taxon>
        <taxon>Micromonosporales</taxon>
        <taxon>Micromonosporaceae</taxon>
        <taxon>Micromonospora</taxon>
    </lineage>
</organism>
<proteinExistence type="predicted"/>
<dbReference type="InterPro" id="IPR015943">
    <property type="entry name" value="WD40/YVTN_repeat-like_dom_sf"/>
</dbReference>
<dbReference type="Proteomes" id="UP001597053">
    <property type="component" value="Unassembled WGS sequence"/>
</dbReference>
<dbReference type="Gene3D" id="2.130.10.10">
    <property type="entry name" value="YVTN repeat-like/Quinoprotein amine dehydrogenase"/>
    <property type="match status" value="1"/>
</dbReference>
<name>A0ABW2ZXW1_9ACTN</name>
<dbReference type="EMBL" id="JBHTHM010000111">
    <property type="protein sequence ID" value="MFD0783249.1"/>
    <property type="molecule type" value="Genomic_DNA"/>
</dbReference>
<evidence type="ECO:0000259" key="1">
    <source>
        <dbReference type="Pfam" id="PF13360"/>
    </source>
</evidence>
<keyword evidence="3" id="KW-1185">Reference proteome</keyword>
<dbReference type="InterPro" id="IPR011047">
    <property type="entry name" value="Quinoprotein_ADH-like_sf"/>
</dbReference>
<evidence type="ECO:0000313" key="3">
    <source>
        <dbReference type="Proteomes" id="UP001597053"/>
    </source>
</evidence>
<sequence>MRVTLVLMRGMMPRVVDQSVSVLWSRPLHLRSGSQTMAAASGSLVVAERHSRLVRLDPCSGAQLWEQRVEDCWGTAVIAGERCLYLSQAGVLHCFDLGDGQPLWSTLGLSPRYYVSVSGSVVLLGGWRGYHPLIRVALANGEDLPSDWAALAGTGPGHGNRPLH</sequence>
<accession>A0ABW2ZXW1</accession>